<reference evidence="1 2" key="1">
    <citation type="submission" date="2018-11" db="EMBL/GenBank/DDBJ databases">
        <authorList>
            <consortium name="Pathogen Informatics"/>
        </authorList>
    </citation>
    <scope>NUCLEOTIDE SEQUENCE [LARGE SCALE GENOMIC DNA]</scope>
</reference>
<gene>
    <name evidence="1" type="ORF">CGOC_LOCUS10238</name>
</gene>
<accession>A0A3P7N4D8</accession>
<dbReference type="AlphaFoldDB" id="A0A3P7N4D8"/>
<evidence type="ECO:0000313" key="2">
    <source>
        <dbReference type="Proteomes" id="UP000271889"/>
    </source>
</evidence>
<evidence type="ECO:0000313" key="1">
    <source>
        <dbReference type="EMBL" id="VDN25911.1"/>
    </source>
</evidence>
<dbReference type="Proteomes" id="UP000271889">
    <property type="component" value="Unassembled WGS sequence"/>
</dbReference>
<keyword evidence="2" id="KW-1185">Reference proteome</keyword>
<dbReference type="OrthoDB" id="2526284at2759"/>
<protein>
    <submittedName>
        <fullName evidence="1">Uncharacterized protein</fullName>
    </submittedName>
</protein>
<dbReference type="EMBL" id="UYRV01110319">
    <property type="protein sequence ID" value="VDN25911.1"/>
    <property type="molecule type" value="Genomic_DNA"/>
</dbReference>
<proteinExistence type="predicted"/>
<sequence length="79" mass="9414">HYNSLNYLLREVLHRSLQGIHHTSRVIQDYYNATSGDENVIRLYHFKMKGGSQEDMRIVRDYGDRLTQKYREVMAKIAL</sequence>
<feature type="non-terminal residue" evidence="1">
    <location>
        <position position="1"/>
    </location>
</feature>
<name>A0A3P7N4D8_CYLGO</name>
<organism evidence="1 2">
    <name type="scientific">Cylicostephanus goldi</name>
    <name type="common">Nematode worm</name>
    <dbReference type="NCBI Taxonomy" id="71465"/>
    <lineage>
        <taxon>Eukaryota</taxon>
        <taxon>Metazoa</taxon>
        <taxon>Ecdysozoa</taxon>
        <taxon>Nematoda</taxon>
        <taxon>Chromadorea</taxon>
        <taxon>Rhabditida</taxon>
        <taxon>Rhabditina</taxon>
        <taxon>Rhabditomorpha</taxon>
        <taxon>Strongyloidea</taxon>
        <taxon>Strongylidae</taxon>
        <taxon>Cylicostephanus</taxon>
    </lineage>
</organism>